<gene>
    <name evidence="1" type="ORF">LCGC14_0401600</name>
</gene>
<name>A0A0F9TET7_9ZZZZ</name>
<sequence>MADQVFTDFYRHVFKALSADPTISAAVAAQNIRPSNDPIEPTTGPVIYYSWTSSQWIKRRKRGQGTFNITVASEKNKRVALQLLEQVREVLQPRTLRDADNRVIPSKFEENEALTDDSIGLSERFEASTSYDVRLIKAA</sequence>
<dbReference type="EMBL" id="LAZR01000345">
    <property type="protein sequence ID" value="KKN73347.1"/>
    <property type="molecule type" value="Genomic_DNA"/>
</dbReference>
<organism evidence="1">
    <name type="scientific">marine sediment metagenome</name>
    <dbReference type="NCBI Taxonomy" id="412755"/>
    <lineage>
        <taxon>unclassified sequences</taxon>
        <taxon>metagenomes</taxon>
        <taxon>ecological metagenomes</taxon>
    </lineage>
</organism>
<protein>
    <recommendedName>
        <fullName evidence="2">DUF3168 domain-containing protein</fullName>
    </recommendedName>
</protein>
<accession>A0A0F9TET7</accession>
<reference evidence="1" key="1">
    <citation type="journal article" date="2015" name="Nature">
        <title>Complex archaea that bridge the gap between prokaryotes and eukaryotes.</title>
        <authorList>
            <person name="Spang A."/>
            <person name="Saw J.H."/>
            <person name="Jorgensen S.L."/>
            <person name="Zaremba-Niedzwiedzka K."/>
            <person name="Martijn J."/>
            <person name="Lind A.E."/>
            <person name="van Eijk R."/>
            <person name="Schleper C."/>
            <person name="Guy L."/>
            <person name="Ettema T.J."/>
        </authorList>
    </citation>
    <scope>NUCLEOTIDE SEQUENCE</scope>
</reference>
<comment type="caution">
    <text evidence="1">The sequence shown here is derived from an EMBL/GenBank/DDBJ whole genome shotgun (WGS) entry which is preliminary data.</text>
</comment>
<proteinExistence type="predicted"/>
<dbReference type="Gene3D" id="3.30.2000.30">
    <property type="match status" value="1"/>
</dbReference>
<evidence type="ECO:0008006" key="2">
    <source>
        <dbReference type="Google" id="ProtNLM"/>
    </source>
</evidence>
<evidence type="ECO:0000313" key="1">
    <source>
        <dbReference type="EMBL" id="KKN73347.1"/>
    </source>
</evidence>
<dbReference type="AlphaFoldDB" id="A0A0F9TET7"/>
<dbReference type="InterPro" id="IPR053745">
    <property type="entry name" value="Viral_Tail_Comp_sf"/>
</dbReference>